<dbReference type="NCBIfam" id="TIGR01554">
    <property type="entry name" value="major_cap_HK97"/>
    <property type="match status" value="1"/>
</dbReference>
<keyword evidence="4" id="KW-1185">Reference proteome</keyword>
<organism evidence="3 4">
    <name type="scientific">Mycolicibacterium aromaticivorans JS19b1 = JCM 16368</name>
    <dbReference type="NCBI Taxonomy" id="1440774"/>
    <lineage>
        <taxon>Bacteria</taxon>
        <taxon>Bacillati</taxon>
        <taxon>Actinomycetota</taxon>
        <taxon>Actinomycetes</taxon>
        <taxon>Mycobacteriales</taxon>
        <taxon>Mycobacteriaceae</taxon>
        <taxon>Mycolicibacterium</taxon>
    </lineage>
</organism>
<feature type="domain" description="Phage capsid-like C-terminal" evidence="2">
    <location>
        <begin position="9"/>
        <end position="277"/>
    </location>
</feature>
<protein>
    <recommendedName>
        <fullName evidence="2">Phage capsid-like C-terminal domain-containing protein</fullName>
    </recommendedName>
</protein>
<gene>
    <name evidence="3" type="ORF">Y900_024150</name>
</gene>
<dbReference type="Pfam" id="PF05065">
    <property type="entry name" value="Phage_capsid"/>
    <property type="match status" value="1"/>
</dbReference>
<dbReference type="InterPro" id="IPR024455">
    <property type="entry name" value="Phage_capsid"/>
</dbReference>
<dbReference type="AlphaFoldDB" id="A0A064CN03"/>
<evidence type="ECO:0000256" key="1">
    <source>
        <dbReference type="ARBA" id="ARBA00004328"/>
    </source>
</evidence>
<dbReference type="Gene3D" id="3.30.2400.10">
    <property type="entry name" value="Major capsid protein gp5"/>
    <property type="match status" value="1"/>
</dbReference>
<dbReference type="STRING" id="1440774.Y900_024150"/>
<dbReference type="SUPFAM" id="SSF56563">
    <property type="entry name" value="Major capsid protein gp5"/>
    <property type="match status" value="1"/>
</dbReference>
<dbReference type="Gene3D" id="3.30.2320.10">
    <property type="entry name" value="hypothetical protein PF0899 domain"/>
    <property type="match status" value="1"/>
</dbReference>
<name>A0A064CN03_9MYCO</name>
<dbReference type="InterPro" id="IPR054612">
    <property type="entry name" value="Phage_capsid-like_C"/>
</dbReference>
<accession>A0A064CN03</accession>
<dbReference type="RefSeq" id="WP_036344770.1">
    <property type="nucleotide sequence ID" value="NZ_JALN02000001.1"/>
</dbReference>
<comment type="subcellular location">
    <subcellularLocation>
        <location evidence="1">Virion</location>
    </subcellularLocation>
</comment>
<reference evidence="3" key="1">
    <citation type="submission" date="2014-05" db="EMBL/GenBank/DDBJ databases">
        <title>Genome sequence of Mycobacterium aromaticivorans strain JS19b1T (= DSM 45407T).</title>
        <authorList>
            <person name="Kwak Y."/>
            <person name="Park G.-S."/>
            <person name="Li Q.X."/>
            <person name="Lee S.-E."/>
            <person name="Shin J.-H."/>
        </authorList>
    </citation>
    <scope>NUCLEOTIDE SEQUENCE [LARGE SCALE GENOMIC DNA]</scope>
    <source>
        <strain evidence="3">JS19b1</strain>
    </source>
</reference>
<comment type="caution">
    <text evidence="3">The sequence shown here is derived from an EMBL/GenBank/DDBJ whole genome shotgun (WGS) entry which is preliminary data.</text>
</comment>
<dbReference type="OrthoDB" id="3233650at2"/>
<dbReference type="Proteomes" id="UP000022835">
    <property type="component" value="Unassembled WGS sequence"/>
</dbReference>
<evidence type="ECO:0000313" key="3">
    <source>
        <dbReference type="EMBL" id="KDF01935.1"/>
    </source>
</evidence>
<evidence type="ECO:0000259" key="2">
    <source>
        <dbReference type="Pfam" id="PF05065"/>
    </source>
</evidence>
<dbReference type="eggNOG" id="COG4653">
    <property type="taxonomic scope" value="Bacteria"/>
</dbReference>
<proteinExistence type="predicted"/>
<dbReference type="EMBL" id="JALN02000001">
    <property type="protein sequence ID" value="KDF01935.1"/>
    <property type="molecule type" value="Genomic_DNA"/>
</dbReference>
<sequence>MALYTTGAGAILTPEQIGELVVKPFTQQSVAMRVSTVVPIDSASLRVPVVSADPAASFVAEGAEITASDPTVTEVNIVAKKLAALTVISSELAADSSPAALGVVGDGIVRDLARKTDAAYFGNTTTNGPAGLLSLAAGDNDIDAGDTWSNLDWAEAAKTNAEQHNTVVTAFVASPATVLKIAQIKQYASAGSNVPLLQADPTSPAARVVAGVPLLSSPAIADDIVWAIPAARSVVALRSGTQVVPDSSVYFTSDRVALRGILRVGWGFTDPGAVSKIAITP</sequence>
<evidence type="ECO:0000313" key="4">
    <source>
        <dbReference type="Proteomes" id="UP000022835"/>
    </source>
</evidence>